<evidence type="ECO:0000256" key="1">
    <source>
        <dbReference type="SAM" id="Phobius"/>
    </source>
</evidence>
<accession>A0A3P7M1N1</accession>
<keyword evidence="1" id="KW-0472">Membrane</keyword>
<sequence>MIPEFLANGLASPTQSLALVALLTFANLANAELAHLRRLYMLSATEFATKNSQFLLSQSDTSTGPTPIVLLPVKQSWQLHFVHGLGLFGAFLVSAVSLMAPSVRFLFHLQLPFNSFN</sequence>
<evidence type="ECO:0000313" key="2">
    <source>
        <dbReference type="EMBL" id="VDN17253.1"/>
    </source>
</evidence>
<keyword evidence="1" id="KW-0812">Transmembrane</keyword>
<organism evidence="2 3">
    <name type="scientific">Dibothriocephalus latus</name>
    <name type="common">Fish tapeworm</name>
    <name type="synonym">Diphyllobothrium latum</name>
    <dbReference type="NCBI Taxonomy" id="60516"/>
    <lineage>
        <taxon>Eukaryota</taxon>
        <taxon>Metazoa</taxon>
        <taxon>Spiralia</taxon>
        <taxon>Lophotrochozoa</taxon>
        <taxon>Platyhelminthes</taxon>
        <taxon>Cestoda</taxon>
        <taxon>Eucestoda</taxon>
        <taxon>Diphyllobothriidea</taxon>
        <taxon>Diphyllobothriidae</taxon>
        <taxon>Dibothriocephalus</taxon>
    </lineage>
</organism>
<dbReference type="AlphaFoldDB" id="A0A3P7M1N1"/>
<evidence type="ECO:0000313" key="3">
    <source>
        <dbReference type="Proteomes" id="UP000281553"/>
    </source>
</evidence>
<gene>
    <name evidence="2" type="ORF">DILT_LOCUS12878</name>
</gene>
<dbReference type="EMBL" id="UYRU01068011">
    <property type="protein sequence ID" value="VDN17253.1"/>
    <property type="molecule type" value="Genomic_DNA"/>
</dbReference>
<keyword evidence="1" id="KW-1133">Transmembrane helix</keyword>
<protein>
    <submittedName>
        <fullName evidence="2">Uncharacterized protein</fullName>
    </submittedName>
</protein>
<reference evidence="2 3" key="1">
    <citation type="submission" date="2018-11" db="EMBL/GenBank/DDBJ databases">
        <authorList>
            <consortium name="Pathogen Informatics"/>
        </authorList>
    </citation>
    <scope>NUCLEOTIDE SEQUENCE [LARGE SCALE GENOMIC DNA]</scope>
</reference>
<dbReference type="OrthoDB" id="2148490at2759"/>
<keyword evidence="3" id="KW-1185">Reference proteome</keyword>
<proteinExistence type="predicted"/>
<feature type="transmembrane region" description="Helical" evidence="1">
    <location>
        <begin position="81"/>
        <end position="107"/>
    </location>
</feature>
<dbReference type="Proteomes" id="UP000281553">
    <property type="component" value="Unassembled WGS sequence"/>
</dbReference>
<name>A0A3P7M1N1_DIBLA</name>